<dbReference type="Gene3D" id="2.60.40.10">
    <property type="entry name" value="Immunoglobulins"/>
    <property type="match status" value="2"/>
</dbReference>
<evidence type="ECO:0000256" key="8">
    <source>
        <dbReference type="ARBA" id="ARBA00038263"/>
    </source>
</evidence>
<dbReference type="Pfam" id="PF13927">
    <property type="entry name" value="Ig_3"/>
    <property type="match status" value="2"/>
</dbReference>
<feature type="region of interest" description="Disordered" evidence="9">
    <location>
        <begin position="201"/>
        <end position="221"/>
    </location>
</feature>
<keyword evidence="4" id="KW-0479">Metal-binding</keyword>
<dbReference type="InterPro" id="IPR052052">
    <property type="entry name" value="Polysaccharide_Lyase_9"/>
</dbReference>
<feature type="domain" description="Ig-like" evidence="11">
    <location>
        <begin position="339"/>
        <end position="419"/>
    </location>
</feature>
<dbReference type="RefSeq" id="WP_096056184.1">
    <property type="nucleotide sequence ID" value="NZ_CP023344.1"/>
</dbReference>
<feature type="compositionally biased region" description="Low complexity" evidence="9">
    <location>
        <begin position="211"/>
        <end position="221"/>
    </location>
</feature>
<comment type="cofactor">
    <cofactor evidence="1">
        <name>Ca(2+)</name>
        <dbReference type="ChEBI" id="CHEBI:29108"/>
    </cofactor>
</comment>
<dbReference type="AlphaFoldDB" id="A0A290Q7Z3"/>
<dbReference type="PANTHER" id="PTHR40088">
    <property type="entry name" value="PECTATE LYASE (EUROFUNG)"/>
    <property type="match status" value="1"/>
</dbReference>
<evidence type="ECO:0000256" key="2">
    <source>
        <dbReference type="ARBA" id="ARBA00004613"/>
    </source>
</evidence>
<evidence type="ECO:0000256" key="7">
    <source>
        <dbReference type="ARBA" id="ARBA00023239"/>
    </source>
</evidence>
<dbReference type="InterPro" id="IPR007110">
    <property type="entry name" value="Ig-like_dom"/>
</dbReference>
<feature type="domain" description="Ig-like" evidence="11">
    <location>
        <begin position="251"/>
        <end position="331"/>
    </location>
</feature>
<keyword evidence="5 10" id="KW-0732">Signal</keyword>
<reference evidence="12 13" key="1">
    <citation type="submission" date="2017-09" db="EMBL/GenBank/DDBJ databases">
        <title>Complete genome sequence of Verrucomicrobial strain HZ-65, isolated from freshwater.</title>
        <authorList>
            <person name="Choi A."/>
        </authorList>
    </citation>
    <scope>NUCLEOTIDE SEQUENCE [LARGE SCALE GENOMIC DNA]</scope>
    <source>
        <strain evidence="12 13">HZ-65</strain>
    </source>
</reference>
<accession>A0A290Q7Z3</accession>
<evidence type="ECO:0000256" key="9">
    <source>
        <dbReference type="SAM" id="MobiDB-lite"/>
    </source>
</evidence>
<dbReference type="SMART" id="SM00409">
    <property type="entry name" value="IG"/>
    <property type="match status" value="2"/>
</dbReference>
<dbReference type="SUPFAM" id="SSF51126">
    <property type="entry name" value="Pectin lyase-like"/>
    <property type="match status" value="1"/>
</dbReference>
<dbReference type="SMART" id="SM00710">
    <property type="entry name" value="PbH1"/>
    <property type="match status" value="7"/>
</dbReference>
<dbReference type="GO" id="GO:0005576">
    <property type="term" value="C:extracellular region"/>
    <property type="evidence" value="ECO:0007669"/>
    <property type="project" value="UniProtKB-SubCell"/>
</dbReference>
<evidence type="ECO:0000256" key="5">
    <source>
        <dbReference type="ARBA" id="ARBA00022729"/>
    </source>
</evidence>
<dbReference type="Gene3D" id="2.160.20.10">
    <property type="entry name" value="Single-stranded right-handed beta-helix, Pectin lyase-like"/>
    <property type="match status" value="1"/>
</dbReference>
<feature type="signal peptide" evidence="10">
    <location>
        <begin position="1"/>
        <end position="27"/>
    </location>
</feature>
<dbReference type="GO" id="GO:0046872">
    <property type="term" value="F:metal ion binding"/>
    <property type="evidence" value="ECO:0007669"/>
    <property type="project" value="UniProtKB-KW"/>
</dbReference>
<gene>
    <name evidence="12" type="ORF">CMV30_11640</name>
</gene>
<dbReference type="SUPFAM" id="SSF48726">
    <property type="entry name" value="Immunoglobulin"/>
    <property type="match status" value="2"/>
</dbReference>
<evidence type="ECO:0000313" key="13">
    <source>
        <dbReference type="Proteomes" id="UP000217265"/>
    </source>
</evidence>
<dbReference type="InterPro" id="IPR036179">
    <property type="entry name" value="Ig-like_dom_sf"/>
</dbReference>
<evidence type="ECO:0000256" key="3">
    <source>
        <dbReference type="ARBA" id="ARBA00022525"/>
    </source>
</evidence>
<feature type="chain" id="PRO_5012855210" description="Ig-like domain-containing protein" evidence="10">
    <location>
        <begin position="28"/>
        <end position="819"/>
    </location>
</feature>
<keyword evidence="6" id="KW-0106">Calcium</keyword>
<keyword evidence="3" id="KW-0964">Secreted</keyword>
<evidence type="ECO:0000256" key="10">
    <source>
        <dbReference type="SAM" id="SignalP"/>
    </source>
</evidence>
<dbReference type="KEGG" id="vbh:CMV30_11640"/>
<organism evidence="12 13">
    <name type="scientific">Nibricoccus aquaticus</name>
    <dbReference type="NCBI Taxonomy" id="2576891"/>
    <lineage>
        <taxon>Bacteria</taxon>
        <taxon>Pseudomonadati</taxon>
        <taxon>Verrucomicrobiota</taxon>
        <taxon>Opitutia</taxon>
        <taxon>Opitutales</taxon>
        <taxon>Opitutaceae</taxon>
        <taxon>Nibricoccus</taxon>
    </lineage>
</organism>
<proteinExistence type="inferred from homology"/>
<dbReference type="InterPro" id="IPR013783">
    <property type="entry name" value="Ig-like_fold"/>
</dbReference>
<dbReference type="OrthoDB" id="102721at2"/>
<dbReference type="EMBL" id="CP023344">
    <property type="protein sequence ID" value="ATC64553.1"/>
    <property type="molecule type" value="Genomic_DNA"/>
</dbReference>
<dbReference type="Pfam" id="PF13229">
    <property type="entry name" value="Beta_helix"/>
    <property type="match status" value="1"/>
</dbReference>
<comment type="similarity">
    <text evidence="8">Belongs to the polysaccharide lyase 9 family.</text>
</comment>
<dbReference type="InterPro" id="IPR006626">
    <property type="entry name" value="PbH1"/>
</dbReference>
<dbReference type="InterPro" id="IPR012334">
    <property type="entry name" value="Pectin_lyas_fold"/>
</dbReference>
<evidence type="ECO:0000256" key="1">
    <source>
        <dbReference type="ARBA" id="ARBA00001913"/>
    </source>
</evidence>
<comment type="subcellular location">
    <subcellularLocation>
        <location evidence="2">Secreted</location>
    </subcellularLocation>
</comment>
<name>A0A290Q7Z3_9BACT</name>
<evidence type="ECO:0000259" key="11">
    <source>
        <dbReference type="PROSITE" id="PS50835"/>
    </source>
</evidence>
<evidence type="ECO:0000256" key="4">
    <source>
        <dbReference type="ARBA" id="ARBA00022723"/>
    </source>
</evidence>
<dbReference type="Proteomes" id="UP000217265">
    <property type="component" value="Chromosome"/>
</dbReference>
<dbReference type="InterPro" id="IPR039448">
    <property type="entry name" value="Beta_helix"/>
</dbReference>
<evidence type="ECO:0000256" key="6">
    <source>
        <dbReference type="ARBA" id="ARBA00022837"/>
    </source>
</evidence>
<dbReference type="InterPro" id="IPR011050">
    <property type="entry name" value="Pectin_lyase_fold/virulence"/>
</dbReference>
<evidence type="ECO:0000313" key="12">
    <source>
        <dbReference type="EMBL" id="ATC64553.1"/>
    </source>
</evidence>
<dbReference type="InterPro" id="IPR003599">
    <property type="entry name" value="Ig_sub"/>
</dbReference>
<dbReference type="PROSITE" id="PS50835">
    <property type="entry name" value="IG_LIKE"/>
    <property type="match status" value="2"/>
</dbReference>
<keyword evidence="7" id="KW-0456">Lyase</keyword>
<protein>
    <recommendedName>
        <fullName evidence="11">Ig-like domain-containing protein</fullName>
    </recommendedName>
</protein>
<sequence>MNTLKLTRFMAKSVRALLASFVCTAFAVSTSAAITFDAVASKAATNGSNTSWSHTTGSGTDRILIVGLATEDTSTSVLNVSAITYGGVALTAVANSTATAGSSTYDRTQLFYLLNPASGTNTISVTWGGAVNGISAGSTSLAGVTQSAPSVAAINSTTSGNTISANIAVATAGSWLVSVANSGASNATLTAGSTQIKRWGLGQSNSGGAGSTASPATGTVSTSWTASSSSQLALSVAVLTPSSGGTTVVAPAITTQPSSQTVTTGASATLSVAASGTAPLSYQWRFNGSAISGATSASYTLSNAQSANAGSYSVVVSNSAGSATSNNATLTISSTATAPSITTQPASQTINVGGSATFSVTASGTATLTYQWRFNGSNISGATGSSYSLSNAQTAAAGNYSVVVTNSVGTATSNNAVLTVNTGSTAGVIYVSPTGTDANPGTISAPTTLTAAIAEAVPGDTIYLRGGTYNLSATVAIAFGNNGTSANPKRIFAYQSEVPVLNFSAQATGDANRGIHLFGNYWHFRGVTIQGAGDNGMLIGGNNNTIELCTFKNNRDSGLQISRRASTLANIADWPSNNLILNCTAFDNADPGAENADGFACKLTSGPGNVFRGCIAHNNIDDGWDLYANTDTGAIGTVLIENCIAYNNGVLTNGGTSGSGDKNGFKLGGSGVDVAHTIRRCIAFGNGQHGFTDNNNQGAMTVLNNTSFNNTETNFNWRTGSTATFTNNASYNSGQSDTTNGTLTGTTNLFWKNNVSNNNGGTKVISAADFQTLTPPSGGFTRNSDGSINLGNFAKLVSGSDLVNGGTPSGTDIGAVESF</sequence>
<dbReference type="GO" id="GO:0016837">
    <property type="term" value="F:carbon-oxygen lyase activity, acting on polysaccharides"/>
    <property type="evidence" value="ECO:0007669"/>
    <property type="project" value="TreeGrafter"/>
</dbReference>
<keyword evidence="13" id="KW-1185">Reference proteome</keyword>
<dbReference type="PANTHER" id="PTHR40088:SF1">
    <property type="entry name" value="PECTATE LYASE PEL9"/>
    <property type="match status" value="1"/>
</dbReference>